<dbReference type="SMART" id="SM01375">
    <property type="entry name" value="Dynein_light"/>
    <property type="match status" value="1"/>
</dbReference>
<dbReference type="EMBL" id="CAXLJL010000061">
    <property type="protein sequence ID" value="CAL5130316.1"/>
    <property type="molecule type" value="Genomic_DNA"/>
</dbReference>
<proteinExistence type="inferred from homology"/>
<keyword evidence="1" id="KW-0963">Cytoplasm</keyword>
<organism evidence="2 3">
    <name type="scientific">Calicophoron daubneyi</name>
    <name type="common">Rumen fluke</name>
    <name type="synonym">Paramphistomum daubneyi</name>
    <dbReference type="NCBI Taxonomy" id="300641"/>
    <lineage>
        <taxon>Eukaryota</taxon>
        <taxon>Metazoa</taxon>
        <taxon>Spiralia</taxon>
        <taxon>Lophotrochozoa</taxon>
        <taxon>Platyhelminthes</taxon>
        <taxon>Trematoda</taxon>
        <taxon>Digenea</taxon>
        <taxon>Plagiorchiida</taxon>
        <taxon>Pronocephalata</taxon>
        <taxon>Paramphistomoidea</taxon>
        <taxon>Paramphistomidae</taxon>
        <taxon>Calicophoron</taxon>
    </lineage>
</organism>
<comment type="subcellular location">
    <subcellularLocation>
        <location evidence="1">Cytoplasm</location>
        <location evidence="1">Cytoskeleton</location>
    </subcellularLocation>
</comment>
<comment type="similarity">
    <text evidence="1">Belongs to the dynein light chain family.</text>
</comment>
<sequence>MYKHGVENTAKVKQTELNEEVQRLAESTYNAARFKNQNDTDVAYELKNAFDAKEGGVWHCVIGNDFGCEIAHMAGSFTYFEVGKKAVILFRTQ</sequence>
<protein>
    <recommendedName>
        <fullName evidence="1">Dynein light chain</fullName>
    </recommendedName>
</protein>
<dbReference type="GO" id="GO:0005874">
    <property type="term" value="C:microtubule"/>
    <property type="evidence" value="ECO:0007669"/>
    <property type="project" value="UniProtKB-KW"/>
</dbReference>
<evidence type="ECO:0000313" key="3">
    <source>
        <dbReference type="Proteomes" id="UP001497525"/>
    </source>
</evidence>
<dbReference type="Pfam" id="PF01221">
    <property type="entry name" value="Dynein_light"/>
    <property type="match status" value="1"/>
</dbReference>
<dbReference type="InterPro" id="IPR037177">
    <property type="entry name" value="DLC_sf"/>
</dbReference>
<gene>
    <name evidence="2" type="ORF">CDAUBV1_LOCUS1932</name>
</gene>
<name>A0AAV2T1V5_CALDB</name>
<dbReference type="Proteomes" id="UP001497525">
    <property type="component" value="Unassembled WGS sequence"/>
</dbReference>
<dbReference type="GO" id="GO:0045505">
    <property type="term" value="F:dynein intermediate chain binding"/>
    <property type="evidence" value="ECO:0007669"/>
    <property type="project" value="TreeGrafter"/>
</dbReference>
<dbReference type="InterPro" id="IPR001372">
    <property type="entry name" value="Dynein_light_chain_typ-1/2"/>
</dbReference>
<dbReference type="GO" id="GO:0007017">
    <property type="term" value="P:microtubule-based process"/>
    <property type="evidence" value="ECO:0007669"/>
    <property type="project" value="InterPro"/>
</dbReference>
<reference evidence="2" key="1">
    <citation type="submission" date="2024-06" db="EMBL/GenBank/DDBJ databases">
        <authorList>
            <person name="Liu X."/>
            <person name="Lenzi L."/>
            <person name="Haldenby T S."/>
            <person name="Uol C."/>
        </authorList>
    </citation>
    <scope>NUCLEOTIDE SEQUENCE</scope>
</reference>
<accession>A0AAV2T1V5</accession>
<dbReference type="SUPFAM" id="SSF54648">
    <property type="entry name" value="DLC"/>
    <property type="match status" value="1"/>
</dbReference>
<keyword evidence="1" id="KW-0493">Microtubule</keyword>
<evidence type="ECO:0000256" key="1">
    <source>
        <dbReference type="RuleBase" id="RU365010"/>
    </source>
</evidence>
<comment type="caution">
    <text evidence="2">The sequence shown here is derived from an EMBL/GenBank/DDBJ whole genome shotgun (WGS) entry which is preliminary data.</text>
</comment>
<dbReference type="PANTHER" id="PTHR11886:SF35">
    <property type="entry name" value="DYNEIN LIGHT CHAIN"/>
    <property type="match status" value="1"/>
</dbReference>
<keyword evidence="1" id="KW-0206">Cytoskeleton</keyword>
<keyword evidence="1" id="KW-0505">Motor protein</keyword>
<dbReference type="Gene3D" id="3.30.740.10">
    <property type="entry name" value="Protein Inhibitor Of Neuronal Nitric Oxide Synthase"/>
    <property type="match status" value="1"/>
</dbReference>
<keyword evidence="1" id="KW-0243">Dynein</keyword>
<dbReference type="CDD" id="cd21450">
    <property type="entry name" value="DLC-like_DYNLL1-like"/>
    <property type="match status" value="1"/>
</dbReference>
<dbReference type="PANTHER" id="PTHR11886">
    <property type="entry name" value="DYNEIN LIGHT CHAIN"/>
    <property type="match status" value="1"/>
</dbReference>
<dbReference type="GO" id="GO:0005868">
    <property type="term" value="C:cytoplasmic dynein complex"/>
    <property type="evidence" value="ECO:0007669"/>
    <property type="project" value="TreeGrafter"/>
</dbReference>
<evidence type="ECO:0000313" key="2">
    <source>
        <dbReference type="EMBL" id="CAL5130316.1"/>
    </source>
</evidence>
<dbReference type="AlphaFoldDB" id="A0AAV2T1V5"/>